<sequence length="288" mass="29880">MRTLARRLILGALALALAGCGEVQAPHHRPTSERAAHEIAPSLVGVHWWLAASALRRLDAAAGSSWTNAVFRPANTTLIVGPSQAASYAGWAGHRALDATSLAGVREALRVATSGDVVLLDLEHWPRSPLAEQLQAGATFTQAGTLARAAGVDLVAAPATDLALVLTPGQRVRTGFLASGVVQAASRAAQILEIQAQGLEATPSRYASFVDQVEVLARSANPTIRFVLGLSTNPSGQRVSATTLAQDIALTKATASGYWLNIPQAGVSCPRCGIAQPQVAVALLRGES</sequence>
<gene>
    <name evidence="2" type="ordered locus">Afer_0465</name>
</gene>
<dbReference type="eggNOG" id="ENOG50336VX">
    <property type="taxonomic scope" value="Bacteria"/>
</dbReference>
<evidence type="ECO:0008006" key="4">
    <source>
        <dbReference type="Google" id="ProtNLM"/>
    </source>
</evidence>
<feature type="signal peptide" evidence="1">
    <location>
        <begin position="1"/>
        <end position="25"/>
    </location>
</feature>
<feature type="chain" id="PRO_5002979942" description="Lipoprotein" evidence="1">
    <location>
        <begin position="26"/>
        <end position="288"/>
    </location>
</feature>
<name>C7M339_ACIFD</name>
<organism evidence="2 3">
    <name type="scientific">Acidimicrobium ferrooxidans (strain DSM 10331 / JCM 15462 / NBRC 103882 / ICP)</name>
    <dbReference type="NCBI Taxonomy" id="525909"/>
    <lineage>
        <taxon>Bacteria</taxon>
        <taxon>Bacillati</taxon>
        <taxon>Actinomycetota</taxon>
        <taxon>Acidimicrobiia</taxon>
        <taxon>Acidimicrobiales</taxon>
        <taxon>Acidimicrobiaceae</taxon>
        <taxon>Acidimicrobium</taxon>
    </lineage>
</organism>
<accession>C7M339</accession>
<evidence type="ECO:0000256" key="1">
    <source>
        <dbReference type="SAM" id="SignalP"/>
    </source>
</evidence>
<keyword evidence="1" id="KW-0732">Signal</keyword>
<evidence type="ECO:0000313" key="3">
    <source>
        <dbReference type="Proteomes" id="UP000000771"/>
    </source>
</evidence>
<dbReference type="Proteomes" id="UP000000771">
    <property type="component" value="Chromosome"/>
</dbReference>
<dbReference type="KEGG" id="afo:Afer_0465"/>
<dbReference type="EMBL" id="CP001631">
    <property type="protein sequence ID" value="ACU53433.1"/>
    <property type="molecule type" value="Genomic_DNA"/>
</dbReference>
<dbReference type="OrthoDB" id="3852571at2"/>
<dbReference type="AlphaFoldDB" id="C7M339"/>
<reference evidence="2 3" key="1">
    <citation type="journal article" date="2009" name="Stand. Genomic Sci.">
        <title>Complete genome sequence of Acidimicrobium ferrooxidans type strain (ICP).</title>
        <authorList>
            <person name="Clum A."/>
            <person name="Nolan M."/>
            <person name="Lang E."/>
            <person name="Glavina Del Rio T."/>
            <person name="Tice H."/>
            <person name="Copeland A."/>
            <person name="Cheng J.F."/>
            <person name="Lucas S."/>
            <person name="Chen F."/>
            <person name="Bruce D."/>
            <person name="Goodwin L."/>
            <person name="Pitluck S."/>
            <person name="Ivanova N."/>
            <person name="Mavrommatis K."/>
            <person name="Mikhailova N."/>
            <person name="Pati A."/>
            <person name="Chen A."/>
            <person name="Palaniappan K."/>
            <person name="Goker M."/>
            <person name="Spring S."/>
            <person name="Land M."/>
            <person name="Hauser L."/>
            <person name="Chang Y.J."/>
            <person name="Jeffries C.C."/>
            <person name="Chain P."/>
            <person name="Bristow J."/>
            <person name="Eisen J.A."/>
            <person name="Markowitz V."/>
            <person name="Hugenholtz P."/>
            <person name="Kyrpides N.C."/>
            <person name="Klenk H.P."/>
            <person name="Lapidus A."/>
        </authorList>
    </citation>
    <scope>NUCLEOTIDE SEQUENCE [LARGE SCALE GENOMIC DNA]</scope>
    <source>
        <strain evidence="3">DSM 10331 / JCM 15462 / NBRC 103882 / ICP</strain>
    </source>
</reference>
<proteinExistence type="predicted"/>
<dbReference type="RefSeq" id="WP_015797932.1">
    <property type="nucleotide sequence ID" value="NC_013124.1"/>
</dbReference>
<keyword evidence="3" id="KW-1185">Reference proteome</keyword>
<evidence type="ECO:0000313" key="2">
    <source>
        <dbReference type="EMBL" id="ACU53433.1"/>
    </source>
</evidence>
<dbReference type="STRING" id="525909.Afer_0465"/>
<dbReference type="HOGENOM" id="CLU_911176_0_0_11"/>
<dbReference type="PROSITE" id="PS51257">
    <property type="entry name" value="PROKAR_LIPOPROTEIN"/>
    <property type="match status" value="1"/>
</dbReference>
<protein>
    <recommendedName>
        <fullName evidence="4">Lipoprotein</fullName>
    </recommendedName>
</protein>